<dbReference type="GO" id="GO:0043190">
    <property type="term" value="C:ATP-binding cassette (ABC) transporter complex"/>
    <property type="evidence" value="ECO:0007669"/>
    <property type="project" value="InterPro"/>
</dbReference>
<accession>A0A0R2MY47</accession>
<dbReference type="GO" id="GO:0006865">
    <property type="term" value="P:amino acid transport"/>
    <property type="evidence" value="ECO:0007669"/>
    <property type="project" value="UniProtKB-KW"/>
</dbReference>
<evidence type="ECO:0000256" key="2">
    <source>
        <dbReference type="ARBA" id="ARBA00022448"/>
    </source>
</evidence>
<dbReference type="Proteomes" id="UP000050969">
    <property type="component" value="Unassembled WGS sequence"/>
</dbReference>
<gene>
    <name evidence="10" type="ORF">IV56_GL001523</name>
</gene>
<dbReference type="EMBL" id="JQCE01000005">
    <property type="protein sequence ID" value="KRO18390.1"/>
    <property type="molecule type" value="Genomic_DNA"/>
</dbReference>
<keyword evidence="3" id="KW-1003">Cell membrane</keyword>
<organism evidence="10 11">
    <name type="scientific">Lacticaseibacillus saniviri JCM 17471 = DSM 24301</name>
    <dbReference type="NCBI Taxonomy" id="1293598"/>
    <lineage>
        <taxon>Bacteria</taxon>
        <taxon>Bacillati</taxon>
        <taxon>Bacillota</taxon>
        <taxon>Bacilli</taxon>
        <taxon>Lactobacillales</taxon>
        <taxon>Lactobacillaceae</taxon>
        <taxon>Lacticaseibacillus</taxon>
    </lineage>
</organism>
<dbReference type="SUPFAM" id="SSF161098">
    <property type="entry name" value="MetI-like"/>
    <property type="match status" value="1"/>
</dbReference>
<proteinExistence type="inferred from homology"/>
<evidence type="ECO:0000313" key="10">
    <source>
        <dbReference type="EMBL" id="KRO18390.1"/>
    </source>
</evidence>
<feature type="transmembrane region" description="Helical" evidence="8">
    <location>
        <begin position="187"/>
        <end position="208"/>
    </location>
</feature>
<feature type="transmembrane region" description="Helical" evidence="8">
    <location>
        <begin position="20"/>
        <end position="41"/>
    </location>
</feature>
<evidence type="ECO:0000256" key="1">
    <source>
        <dbReference type="ARBA" id="ARBA00004651"/>
    </source>
</evidence>
<keyword evidence="4 8" id="KW-0812">Transmembrane</keyword>
<evidence type="ECO:0000313" key="11">
    <source>
        <dbReference type="Proteomes" id="UP000050969"/>
    </source>
</evidence>
<feature type="transmembrane region" description="Helical" evidence="8">
    <location>
        <begin position="62"/>
        <end position="87"/>
    </location>
</feature>
<evidence type="ECO:0000256" key="5">
    <source>
        <dbReference type="ARBA" id="ARBA00022970"/>
    </source>
</evidence>
<evidence type="ECO:0000256" key="3">
    <source>
        <dbReference type="ARBA" id="ARBA00022475"/>
    </source>
</evidence>
<name>A0A0R2MY47_9LACO</name>
<feature type="domain" description="ABC transmembrane type-1" evidence="9">
    <location>
        <begin position="16"/>
        <end position="208"/>
    </location>
</feature>
<keyword evidence="6 8" id="KW-1133">Transmembrane helix</keyword>
<dbReference type="STRING" id="1293598.IV56_GL001523"/>
<dbReference type="InterPro" id="IPR010065">
    <property type="entry name" value="AA_ABC_transptr_permease_3TM"/>
</dbReference>
<dbReference type="CDD" id="cd06261">
    <property type="entry name" value="TM_PBP2"/>
    <property type="match status" value="1"/>
</dbReference>
<keyword evidence="5" id="KW-0029">Amino-acid transport</keyword>
<protein>
    <submittedName>
        <fullName evidence="10">ABC-type amino acid transport system, permease component</fullName>
    </submittedName>
</protein>
<keyword evidence="11" id="KW-1185">Reference proteome</keyword>
<reference evidence="10 11" key="1">
    <citation type="journal article" date="2015" name="Genome Announc.">
        <title>Expanding the biotechnology potential of lactobacilli through comparative genomics of 213 strains and associated genera.</title>
        <authorList>
            <person name="Sun Z."/>
            <person name="Harris H.M."/>
            <person name="McCann A."/>
            <person name="Guo C."/>
            <person name="Argimon S."/>
            <person name="Zhang W."/>
            <person name="Yang X."/>
            <person name="Jeffery I.B."/>
            <person name="Cooney J.C."/>
            <person name="Kagawa T.F."/>
            <person name="Liu W."/>
            <person name="Song Y."/>
            <person name="Salvetti E."/>
            <person name="Wrobel A."/>
            <person name="Rasinkangas P."/>
            <person name="Parkhill J."/>
            <person name="Rea M.C."/>
            <person name="O'Sullivan O."/>
            <person name="Ritari J."/>
            <person name="Douillard F.P."/>
            <person name="Paul Ross R."/>
            <person name="Yang R."/>
            <person name="Briner A.E."/>
            <person name="Felis G.E."/>
            <person name="de Vos W.M."/>
            <person name="Barrangou R."/>
            <person name="Klaenhammer T.R."/>
            <person name="Caufield P.W."/>
            <person name="Cui Y."/>
            <person name="Zhang H."/>
            <person name="O'Toole P.W."/>
        </authorList>
    </citation>
    <scope>NUCLEOTIDE SEQUENCE [LARGE SCALE GENOMIC DNA]</scope>
    <source>
        <strain evidence="10 11">DSM 24301</strain>
    </source>
</reference>
<dbReference type="PATRIC" id="fig|1293598.4.peg.1588"/>
<dbReference type="NCBIfam" id="TIGR01726">
    <property type="entry name" value="HEQRo_perm_3TM"/>
    <property type="match status" value="1"/>
</dbReference>
<dbReference type="FunFam" id="1.10.3720.10:FF:000006">
    <property type="entry name" value="Glutamate/aspartate ABC transporter, permease protein GltK"/>
    <property type="match status" value="1"/>
</dbReference>
<keyword evidence="7 8" id="KW-0472">Membrane</keyword>
<dbReference type="InterPro" id="IPR000515">
    <property type="entry name" value="MetI-like"/>
</dbReference>
<dbReference type="Pfam" id="PF00528">
    <property type="entry name" value="BPD_transp_1"/>
    <property type="match status" value="1"/>
</dbReference>
<evidence type="ECO:0000256" key="4">
    <source>
        <dbReference type="ARBA" id="ARBA00022692"/>
    </source>
</evidence>
<evidence type="ECO:0000259" key="9">
    <source>
        <dbReference type="PROSITE" id="PS50928"/>
    </source>
</evidence>
<comment type="subcellular location">
    <subcellularLocation>
        <location evidence="1 8">Cell membrane</location>
        <topology evidence="1 8">Multi-pass membrane protein</topology>
    </subcellularLocation>
</comment>
<keyword evidence="2 8" id="KW-0813">Transport</keyword>
<dbReference type="Gene3D" id="1.10.3720.10">
    <property type="entry name" value="MetI-like"/>
    <property type="match status" value="1"/>
</dbReference>
<dbReference type="GO" id="GO:0022857">
    <property type="term" value="F:transmembrane transporter activity"/>
    <property type="evidence" value="ECO:0007669"/>
    <property type="project" value="InterPro"/>
</dbReference>
<dbReference type="PANTHER" id="PTHR30614:SF0">
    <property type="entry name" value="L-CYSTINE TRANSPORT SYSTEM PERMEASE PROTEIN TCYL"/>
    <property type="match status" value="1"/>
</dbReference>
<evidence type="ECO:0000256" key="6">
    <source>
        <dbReference type="ARBA" id="ARBA00022989"/>
    </source>
</evidence>
<feature type="transmembrane region" description="Helical" evidence="8">
    <location>
        <begin position="93"/>
        <end position="116"/>
    </location>
</feature>
<dbReference type="PROSITE" id="PS50928">
    <property type="entry name" value="ABC_TM1"/>
    <property type="match status" value="1"/>
</dbReference>
<evidence type="ECO:0000256" key="7">
    <source>
        <dbReference type="ARBA" id="ARBA00023136"/>
    </source>
</evidence>
<dbReference type="InterPro" id="IPR035906">
    <property type="entry name" value="MetI-like_sf"/>
</dbReference>
<dbReference type="AlphaFoldDB" id="A0A0R2MY47"/>
<comment type="similarity">
    <text evidence="8">Belongs to the binding-protein-dependent transport system permease family.</text>
</comment>
<sequence>MMTYMLEILPSLLDGVKMTLSIFGLTIIGAIPLGMILAVGLTYQPKRWLGKLGHDLLSGYVWIFRGTPLLLQLIFVFYGLPILHIVFDRYSAALVAFILNYAAYFAEIFRGGFLAIDNGQFEASALLNMTRMQTLRYVVMPQVVKIVLPSVGNEVINLVKDSSLVYVIGLGDLLRAGNIASARDVTLVPLVMVGLIYLLLTLGLTVLLKRLEKAFAYYR</sequence>
<evidence type="ECO:0000256" key="8">
    <source>
        <dbReference type="RuleBase" id="RU363032"/>
    </source>
</evidence>
<comment type="caution">
    <text evidence="10">The sequence shown here is derived from an EMBL/GenBank/DDBJ whole genome shotgun (WGS) entry which is preliminary data.</text>
</comment>
<dbReference type="InterPro" id="IPR043429">
    <property type="entry name" value="ArtM/GltK/GlnP/TcyL/YhdX-like"/>
</dbReference>
<dbReference type="PANTHER" id="PTHR30614">
    <property type="entry name" value="MEMBRANE COMPONENT OF AMINO ACID ABC TRANSPORTER"/>
    <property type="match status" value="1"/>
</dbReference>